<keyword evidence="2 5" id="KW-0812">Transmembrane</keyword>
<dbReference type="OrthoDB" id="5868060at2759"/>
<name>A0A0B2V300_TOXCA</name>
<gene>
    <name evidence="7" type="ORF">Tcan_10535</name>
</gene>
<dbReference type="PANTHER" id="PTHR12297">
    <property type="entry name" value="HYPOXIA-INDUCBILE GENE 1 HIG1 -RELATED"/>
    <property type="match status" value="1"/>
</dbReference>
<keyword evidence="3 5" id="KW-1133">Transmembrane helix</keyword>
<evidence type="ECO:0000256" key="1">
    <source>
        <dbReference type="ARBA" id="ARBA00004325"/>
    </source>
</evidence>
<dbReference type="GO" id="GO:0097250">
    <property type="term" value="P:mitochondrial respirasome assembly"/>
    <property type="evidence" value="ECO:0007669"/>
    <property type="project" value="TreeGrafter"/>
</dbReference>
<dbReference type="PROSITE" id="PS51503">
    <property type="entry name" value="HIG1"/>
    <property type="match status" value="1"/>
</dbReference>
<keyword evidence="8" id="KW-1185">Reference proteome</keyword>
<dbReference type="AlphaFoldDB" id="A0A0B2V300"/>
<accession>A0A0B2V300</accession>
<organism evidence="7 8">
    <name type="scientific">Toxocara canis</name>
    <name type="common">Canine roundworm</name>
    <dbReference type="NCBI Taxonomy" id="6265"/>
    <lineage>
        <taxon>Eukaryota</taxon>
        <taxon>Metazoa</taxon>
        <taxon>Ecdysozoa</taxon>
        <taxon>Nematoda</taxon>
        <taxon>Chromadorea</taxon>
        <taxon>Rhabditida</taxon>
        <taxon>Spirurina</taxon>
        <taxon>Ascaridomorpha</taxon>
        <taxon>Ascaridoidea</taxon>
        <taxon>Toxocaridae</taxon>
        <taxon>Toxocara</taxon>
    </lineage>
</organism>
<evidence type="ECO:0000256" key="2">
    <source>
        <dbReference type="ARBA" id="ARBA00022692"/>
    </source>
</evidence>
<dbReference type="GO" id="GO:0031966">
    <property type="term" value="C:mitochondrial membrane"/>
    <property type="evidence" value="ECO:0007669"/>
    <property type="project" value="UniProtKB-SubCell"/>
</dbReference>
<evidence type="ECO:0000256" key="3">
    <source>
        <dbReference type="ARBA" id="ARBA00022989"/>
    </source>
</evidence>
<reference evidence="7 8" key="1">
    <citation type="submission" date="2014-11" db="EMBL/GenBank/DDBJ databases">
        <title>Genetic blueprint of the zoonotic pathogen Toxocara canis.</title>
        <authorList>
            <person name="Zhu X.-Q."/>
            <person name="Korhonen P.K."/>
            <person name="Cai H."/>
            <person name="Young N.D."/>
            <person name="Nejsum P."/>
            <person name="von Samson-Himmelstjerna G."/>
            <person name="Boag P.R."/>
            <person name="Tan P."/>
            <person name="Li Q."/>
            <person name="Min J."/>
            <person name="Yang Y."/>
            <person name="Wang X."/>
            <person name="Fang X."/>
            <person name="Hall R.S."/>
            <person name="Hofmann A."/>
            <person name="Sternberg P.W."/>
            <person name="Jex A.R."/>
            <person name="Gasser R.B."/>
        </authorList>
    </citation>
    <scope>NUCLEOTIDE SEQUENCE [LARGE SCALE GENOMIC DNA]</scope>
    <source>
        <strain evidence="7">PN_DK_2014</strain>
    </source>
</reference>
<keyword evidence="4 5" id="KW-0472">Membrane</keyword>
<sequence>MTFAVFVCHVNFSEMKLDSVRGIEMSKSPEHVSSVERRNMQWRVEHVRRNENMTFSPVPMIPREYAHGVGDDGRIVEGSVWRNALNNPLVPLGMLATVGCLVGMCRATLHRNMMRAQMYMRGRVAAQFFTVCVLVGGVLTFGNFNPANFISRNKNIGAETNPNVYKESA</sequence>
<feature type="transmembrane region" description="Helical" evidence="5">
    <location>
        <begin position="124"/>
        <end position="144"/>
    </location>
</feature>
<feature type="transmembrane region" description="Helical" evidence="5">
    <location>
        <begin position="89"/>
        <end position="109"/>
    </location>
</feature>
<comment type="subcellular location">
    <subcellularLocation>
        <location evidence="1">Mitochondrion membrane</location>
    </subcellularLocation>
</comment>
<proteinExistence type="predicted"/>
<evidence type="ECO:0000256" key="5">
    <source>
        <dbReference type="SAM" id="Phobius"/>
    </source>
</evidence>
<dbReference type="Gene3D" id="6.10.140.1320">
    <property type="match status" value="1"/>
</dbReference>
<protein>
    <recommendedName>
        <fullName evidence="6">HIG1 domain-containing protein</fullName>
    </recommendedName>
</protein>
<evidence type="ECO:0000313" key="7">
    <source>
        <dbReference type="EMBL" id="KHN75933.1"/>
    </source>
</evidence>
<dbReference type="PANTHER" id="PTHR12297:SF18">
    <property type="entry name" value="HIG1 DOMAIN FAMILY MEMBER 2A"/>
    <property type="match status" value="1"/>
</dbReference>
<dbReference type="InterPro" id="IPR050355">
    <property type="entry name" value="RCF1"/>
</dbReference>
<evidence type="ECO:0000256" key="4">
    <source>
        <dbReference type="ARBA" id="ARBA00023136"/>
    </source>
</evidence>
<dbReference type="InterPro" id="IPR007667">
    <property type="entry name" value="Hypoxia_induced_domain"/>
</dbReference>
<evidence type="ECO:0000313" key="8">
    <source>
        <dbReference type="Proteomes" id="UP000031036"/>
    </source>
</evidence>
<comment type="caution">
    <text evidence="7">The sequence shown here is derived from an EMBL/GenBank/DDBJ whole genome shotgun (WGS) entry which is preliminary data.</text>
</comment>
<dbReference type="STRING" id="6265.A0A0B2V300"/>
<dbReference type="EMBL" id="JPKZ01002587">
    <property type="protein sequence ID" value="KHN75933.1"/>
    <property type="molecule type" value="Genomic_DNA"/>
</dbReference>
<feature type="domain" description="HIG1" evidence="6">
    <location>
        <begin position="53"/>
        <end position="152"/>
    </location>
</feature>
<evidence type="ECO:0000259" key="6">
    <source>
        <dbReference type="PROSITE" id="PS51503"/>
    </source>
</evidence>
<dbReference type="Proteomes" id="UP000031036">
    <property type="component" value="Unassembled WGS sequence"/>
</dbReference>
<dbReference type="Pfam" id="PF04588">
    <property type="entry name" value="HIG_1_N"/>
    <property type="match status" value="1"/>
</dbReference>